<gene>
    <name evidence="6" type="ORF">BC739_004321</name>
</gene>
<keyword evidence="3" id="KW-0804">Transcription</keyword>
<evidence type="ECO:0000259" key="5">
    <source>
        <dbReference type="PROSITE" id="PS50977"/>
    </source>
</evidence>
<evidence type="ECO:0000256" key="3">
    <source>
        <dbReference type="ARBA" id="ARBA00023163"/>
    </source>
</evidence>
<dbReference type="EMBL" id="JACJID010000003">
    <property type="protein sequence ID" value="MBA8927115.1"/>
    <property type="molecule type" value="Genomic_DNA"/>
</dbReference>
<sequence length="196" mass="21278">MPRPRGFDEEEVLAAACNRFWDNGYAATSLDDLMSATGLGKGSLYGAFGDKHQLFLRALDDYRERFLCGIRSTLLEGTGSPWRRLKAFVMAIAEGASTEQGLRGCLLANSSAELNNRDPEVLARSRSTFAALEDVLAQCLEMARDRGEIAAEADPREQARLLLAVVEGIRFLGQTGIGRAATRQIARSALDAVPKG</sequence>
<dbReference type="Gene3D" id="1.10.357.10">
    <property type="entry name" value="Tetracycline Repressor, domain 2"/>
    <property type="match status" value="1"/>
</dbReference>
<evidence type="ECO:0000256" key="2">
    <source>
        <dbReference type="ARBA" id="ARBA00023125"/>
    </source>
</evidence>
<accession>A0ABR6BJQ5</accession>
<comment type="caution">
    <text evidence="6">The sequence shown here is derived from an EMBL/GenBank/DDBJ whole genome shotgun (WGS) entry which is preliminary data.</text>
</comment>
<dbReference type="PROSITE" id="PS50977">
    <property type="entry name" value="HTH_TETR_2"/>
    <property type="match status" value="1"/>
</dbReference>
<reference evidence="6 7" key="1">
    <citation type="submission" date="2020-08" db="EMBL/GenBank/DDBJ databases">
        <title>Genomic Encyclopedia of Archaeal and Bacterial Type Strains, Phase II (KMG-II): from individual species to whole genera.</title>
        <authorList>
            <person name="Goeker M."/>
        </authorList>
    </citation>
    <scope>NUCLEOTIDE SEQUENCE [LARGE SCALE GENOMIC DNA]</scope>
    <source>
        <strain evidence="6 7">DSM 43850</strain>
    </source>
</reference>
<dbReference type="SUPFAM" id="SSF46689">
    <property type="entry name" value="Homeodomain-like"/>
    <property type="match status" value="1"/>
</dbReference>
<keyword evidence="1" id="KW-0805">Transcription regulation</keyword>
<dbReference type="Pfam" id="PF16925">
    <property type="entry name" value="TetR_C_13"/>
    <property type="match status" value="1"/>
</dbReference>
<proteinExistence type="predicted"/>
<evidence type="ECO:0000313" key="6">
    <source>
        <dbReference type="EMBL" id="MBA8927115.1"/>
    </source>
</evidence>
<dbReference type="InterPro" id="IPR011075">
    <property type="entry name" value="TetR_C"/>
</dbReference>
<dbReference type="InterPro" id="IPR009057">
    <property type="entry name" value="Homeodomain-like_sf"/>
</dbReference>
<dbReference type="Proteomes" id="UP000517916">
    <property type="component" value="Unassembled WGS sequence"/>
</dbReference>
<feature type="DNA-binding region" description="H-T-H motif" evidence="4">
    <location>
        <begin position="29"/>
        <end position="48"/>
    </location>
</feature>
<keyword evidence="2 4" id="KW-0238">DNA-binding</keyword>
<dbReference type="PANTHER" id="PTHR47506:SF1">
    <property type="entry name" value="HTH-TYPE TRANSCRIPTIONAL REGULATOR YJDC"/>
    <property type="match status" value="1"/>
</dbReference>
<organism evidence="6 7">
    <name type="scientific">Kutzneria viridogrisea</name>
    <dbReference type="NCBI Taxonomy" id="47990"/>
    <lineage>
        <taxon>Bacteria</taxon>
        <taxon>Bacillati</taxon>
        <taxon>Actinomycetota</taxon>
        <taxon>Actinomycetes</taxon>
        <taxon>Pseudonocardiales</taxon>
        <taxon>Pseudonocardiaceae</taxon>
        <taxon>Kutzneria</taxon>
    </lineage>
</organism>
<dbReference type="SUPFAM" id="SSF48498">
    <property type="entry name" value="Tetracyclin repressor-like, C-terminal domain"/>
    <property type="match status" value="1"/>
</dbReference>
<feature type="domain" description="HTH tetR-type" evidence="5">
    <location>
        <begin position="6"/>
        <end position="66"/>
    </location>
</feature>
<dbReference type="PANTHER" id="PTHR47506">
    <property type="entry name" value="TRANSCRIPTIONAL REGULATORY PROTEIN"/>
    <property type="match status" value="1"/>
</dbReference>
<dbReference type="InterPro" id="IPR036271">
    <property type="entry name" value="Tet_transcr_reg_TetR-rel_C_sf"/>
</dbReference>
<dbReference type="InterPro" id="IPR001647">
    <property type="entry name" value="HTH_TetR"/>
</dbReference>
<dbReference type="Pfam" id="PF00440">
    <property type="entry name" value="TetR_N"/>
    <property type="match status" value="1"/>
</dbReference>
<keyword evidence="7" id="KW-1185">Reference proteome</keyword>
<evidence type="ECO:0000256" key="4">
    <source>
        <dbReference type="PROSITE-ProRule" id="PRU00335"/>
    </source>
</evidence>
<dbReference type="InterPro" id="IPR023772">
    <property type="entry name" value="DNA-bd_HTH_TetR-type_CS"/>
</dbReference>
<evidence type="ECO:0000313" key="7">
    <source>
        <dbReference type="Proteomes" id="UP000517916"/>
    </source>
</evidence>
<evidence type="ECO:0000256" key="1">
    <source>
        <dbReference type="ARBA" id="ARBA00023015"/>
    </source>
</evidence>
<protein>
    <submittedName>
        <fullName evidence="6">AcrR family transcriptional regulator</fullName>
    </submittedName>
</protein>
<dbReference type="RefSeq" id="WP_182838198.1">
    <property type="nucleotide sequence ID" value="NZ_BAAABQ010000057.1"/>
</dbReference>
<name>A0ABR6BJQ5_9PSEU</name>
<dbReference type="PROSITE" id="PS01081">
    <property type="entry name" value="HTH_TETR_1"/>
    <property type="match status" value="1"/>
</dbReference>
<dbReference type="Gene3D" id="1.10.10.60">
    <property type="entry name" value="Homeodomain-like"/>
    <property type="match status" value="1"/>
</dbReference>